<feature type="compositionally biased region" description="Basic residues" evidence="1">
    <location>
        <begin position="73"/>
        <end position="83"/>
    </location>
</feature>
<comment type="caution">
    <text evidence="2">The sequence shown here is derived from an EMBL/GenBank/DDBJ whole genome shotgun (WGS) entry which is preliminary data.</text>
</comment>
<reference evidence="2 3" key="1">
    <citation type="journal article" date="2019" name="Commun. Biol.">
        <title>The bagworm genome reveals a unique fibroin gene that provides high tensile strength.</title>
        <authorList>
            <person name="Kono N."/>
            <person name="Nakamura H."/>
            <person name="Ohtoshi R."/>
            <person name="Tomita M."/>
            <person name="Numata K."/>
            <person name="Arakawa K."/>
        </authorList>
    </citation>
    <scope>NUCLEOTIDE SEQUENCE [LARGE SCALE GENOMIC DNA]</scope>
</reference>
<proteinExistence type="predicted"/>
<dbReference type="EMBL" id="BGZK01000608">
    <property type="protein sequence ID" value="GBP52685.1"/>
    <property type="molecule type" value="Genomic_DNA"/>
</dbReference>
<evidence type="ECO:0000313" key="3">
    <source>
        <dbReference type="Proteomes" id="UP000299102"/>
    </source>
</evidence>
<feature type="region of interest" description="Disordered" evidence="1">
    <location>
        <begin position="52"/>
        <end position="83"/>
    </location>
</feature>
<name>A0A4C1WRD4_EUMVA</name>
<keyword evidence="3" id="KW-1185">Reference proteome</keyword>
<evidence type="ECO:0000256" key="1">
    <source>
        <dbReference type="SAM" id="MobiDB-lite"/>
    </source>
</evidence>
<organism evidence="2 3">
    <name type="scientific">Eumeta variegata</name>
    <name type="common">Bagworm moth</name>
    <name type="synonym">Eumeta japonica</name>
    <dbReference type="NCBI Taxonomy" id="151549"/>
    <lineage>
        <taxon>Eukaryota</taxon>
        <taxon>Metazoa</taxon>
        <taxon>Ecdysozoa</taxon>
        <taxon>Arthropoda</taxon>
        <taxon>Hexapoda</taxon>
        <taxon>Insecta</taxon>
        <taxon>Pterygota</taxon>
        <taxon>Neoptera</taxon>
        <taxon>Endopterygota</taxon>
        <taxon>Lepidoptera</taxon>
        <taxon>Glossata</taxon>
        <taxon>Ditrysia</taxon>
        <taxon>Tineoidea</taxon>
        <taxon>Psychidae</taxon>
        <taxon>Oiketicinae</taxon>
        <taxon>Eumeta</taxon>
    </lineage>
</organism>
<evidence type="ECO:0000313" key="2">
    <source>
        <dbReference type="EMBL" id="GBP52685.1"/>
    </source>
</evidence>
<sequence>MVQCVVTLRPALTVWVRFRHKTYISLTKNQYGAVRVSEDVYHHRNVYITNQRKNGLGNSRPTLQRASGDAVTRMKKQHRRRRF</sequence>
<dbReference type="Proteomes" id="UP000299102">
    <property type="component" value="Unassembled WGS sequence"/>
</dbReference>
<gene>
    <name evidence="2" type="ORF">EVAR_43886_1</name>
</gene>
<protein>
    <submittedName>
        <fullName evidence="2">Uncharacterized protein</fullName>
    </submittedName>
</protein>
<dbReference type="AlphaFoldDB" id="A0A4C1WRD4"/>
<feature type="compositionally biased region" description="Polar residues" evidence="1">
    <location>
        <begin position="52"/>
        <end position="65"/>
    </location>
</feature>
<accession>A0A4C1WRD4</accession>